<comment type="caution">
    <text evidence="1">The sequence shown here is derived from an EMBL/GenBank/DDBJ whole genome shotgun (WGS) entry which is preliminary data.</text>
</comment>
<evidence type="ECO:0000313" key="2">
    <source>
        <dbReference type="Proteomes" id="UP000286931"/>
    </source>
</evidence>
<reference evidence="1 2" key="1">
    <citation type="submission" date="2018-12" db="EMBL/GenBank/DDBJ databases">
        <title>Draft genome sequence of Embleya hyalina NBRC 13850T.</title>
        <authorList>
            <person name="Komaki H."/>
            <person name="Hosoyama A."/>
            <person name="Kimura A."/>
            <person name="Ichikawa N."/>
            <person name="Tamura T."/>
        </authorList>
    </citation>
    <scope>NUCLEOTIDE SEQUENCE [LARGE SCALE GENOMIC DNA]</scope>
    <source>
        <strain evidence="1 2">NBRC 13850</strain>
    </source>
</reference>
<protein>
    <submittedName>
        <fullName evidence="1">Uncharacterized protein</fullName>
    </submittedName>
</protein>
<keyword evidence="2" id="KW-1185">Reference proteome</keyword>
<organism evidence="1 2">
    <name type="scientific">Embleya hyalina</name>
    <dbReference type="NCBI Taxonomy" id="516124"/>
    <lineage>
        <taxon>Bacteria</taxon>
        <taxon>Bacillati</taxon>
        <taxon>Actinomycetota</taxon>
        <taxon>Actinomycetes</taxon>
        <taxon>Kitasatosporales</taxon>
        <taxon>Streptomycetaceae</taxon>
        <taxon>Embleya</taxon>
    </lineage>
</organism>
<dbReference type="Proteomes" id="UP000286931">
    <property type="component" value="Unassembled WGS sequence"/>
</dbReference>
<evidence type="ECO:0000313" key="1">
    <source>
        <dbReference type="EMBL" id="GCD93287.1"/>
    </source>
</evidence>
<proteinExistence type="predicted"/>
<dbReference type="AlphaFoldDB" id="A0A401YFC9"/>
<dbReference type="EMBL" id="BIFH01000014">
    <property type="protein sequence ID" value="GCD93287.1"/>
    <property type="molecule type" value="Genomic_DNA"/>
</dbReference>
<sequence length="68" mass="7396">MTSRSDIVVRVSVTESGDSTRPHRITLPDRPELDVTGAELTVLVHEARMRLMRTLPPTGIGRISNSGG</sequence>
<name>A0A401YFC9_9ACTN</name>
<gene>
    <name evidence="1" type="ORF">EHYA_00930</name>
</gene>
<accession>A0A401YFC9</accession>